<proteinExistence type="predicted"/>
<dbReference type="Proteomes" id="UP001358586">
    <property type="component" value="Chromosome 2"/>
</dbReference>
<gene>
    <name evidence="1" type="ORF">PVK06_003972</name>
</gene>
<evidence type="ECO:0000313" key="1">
    <source>
        <dbReference type="EMBL" id="KAK5841651.1"/>
    </source>
</evidence>
<reference evidence="1 2" key="1">
    <citation type="submission" date="2023-03" db="EMBL/GenBank/DDBJ databases">
        <title>WGS of Gossypium arboreum.</title>
        <authorList>
            <person name="Yu D."/>
        </authorList>
    </citation>
    <scope>NUCLEOTIDE SEQUENCE [LARGE SCALE GENOMIC DNA]</scope>
    <source>
        <tissue evidence="1">Leaf</tissue>
    </source>
</reference>
<keyword evidence="2" id="KW-1185">Reference proteome</keyword>
<evidence type="ECO:0000313" key="2">
    <source>
        <dbReference type="Proteomes" id="UP001358586"/>
    </source>
</evidence>
<name>A0ABR0QQQ5_GOSAR</name>
<accession>A0ABR0QQQ5</accession>
<organism evidence="1 2">
    <name type="scientific">Gossypium arboreum</name>
    <name type="common">Tree cotton</name>
    <name type="synonym">Gossypium nanking</name>
    <dbReference type="NCBI Taxonomy" id="29729"/>
    <lineage>
        <taxon>Eukaryota</taxon>
        <taxon>Viridiplantae</taxon>
        <taxon>Streptophyta</taxon>
        <taxon>Embryophyta</taxon>
        <taxon>Tracheophyta</taxon>
        <taxon>Spermatophyta</taxon>
        <taxon>Magnoliopsida</taxon>
        <taxon>eudicotyledons</taxon>
        <taxon>Gunneridae</taxon>
        <taxon>Pentapetalae</taxon>
        <taxon>rosids</taxon>
        <taxon>malvids</taxon>
        <taxon>Malvales</taxon>
        <taxon>Malvaceae</taxon>
        <taxon>Malvoideae</taxon>
        <taxon>Gossypium</taxon>
    </lineage>
</organism>
<sequence>MSFGPVENDLKGIIKIKNKEQGAFGGIDLVVRGVDRFKQQHLMKLNEGVLSFVAAFKRGPDSVSKDTTQW</sequence>
<protein>
    <submittedName>
        <fullName evidence="1">Uncharacterized protein</fullName>
    </submittedName>
</protein>
<dbReference type="EMBL" id="JARKNE010000002">
    <property type="protein sequence ID" value="KAK5841651.1"/>
    <property type="molecule type" value="Genomic_DNA"/>
</dbReference>
<comment type="caution">
    <text evidence="1">The sequence shown here is derived from an EMBL/GenBank/DDBJ whole genome shotgun (WGS) entry which is preliminary data.</text>
</comment>